<reference evidence="1 2" key="2">
    <citation type="submission" date="2019-04" db="EMBL/GenBank/DDBJ databases">
        <title>The genome sequence of big-headed turtle.</title>
        <authorList>
            <person name="Gong S."/>
        </authorList>
    </citation>
    <scope>NUCLEOTIDE SEQUENCE [LARGE SCALE GENOMIC DNA]</scope>
    <source>
        <strain evidence="1">DO16091913</strain>
        <tissue evidence="1">Muscle</tissue>
    </source>
</reference>
<accession>A0A4D9EY88</accession>
<evidence type="ECO:0000313" key="2">
    <source>
        <dbReference type="Proteomes" id="UP000297703"/>
    </source>
</evidence>
<sequence length="102" mass="11121">MMSLVRASQIQFQYFREQQLFPLFFCGHSAPHKGAGRGGDPALLCNSSLVVQPVQNPCPLGHSERECTILCSPCGSANLCYSSFGPESKHTLALHEADRKAL</sequence>
<organism evidence="1 2">
    <name type="scientific">Platysternon megacephalum</name>
    <name type="common">big-headed turtle</name>
    <dbReference type="NCBI Taxonomy" id="55544"/>
    <lineage>
        <taxon>Eukaryota</taxon>
        <taxon>Metazoa</taxon>
        <taxon>Chordata</taxon>
        <taxon>Craniata</taxon>
        <taxon>Vertebrata</taxon>
        <taxon>Euteleostomi</taxon>
        <taxon>Archelosauria</taxon>
        <taxon>Testudinata</taxon>
        <taxon>Testudines</taxon>
        <taxon>Cryptodira</taxon>
        <taxon>Durocryptodira</taxon>
        <taxon>Testudinoidea</taxon>
        <taxon>Platysternidae</taxon>
        <taxon>Platysternon</taxon>
    </lineage>
</organism>
<dbReference type="EMBL" id="QXTE01000012">
    <property type="protein sequence ID" value="TFK14255.1"/>
    <property type="molecule type" value="Genomic_DNA"/>
</dbReference>
<reference evidence="1 2" key="1">
    <citation type="submission" date="2019-04" db="EMBL/GenBank/DDBJ databases">
        <title>Draft genome of the big-headed turtle Platysternon megacephalum.</title>
        <authorList>
            <person name="Gong S."/>
        </authorList>
    </citation>
    <scope>NUCLEOTIDE SEQUENCE [LARGE SCALE GENOMIC DNA]</scope>
    <source>
        <strain evidence="1">DO16091913</strain>
        <tissue evidence="1">Muscle</tissue>
    </source>
</reference>
<protein>
    <submittedName>
        <fullName evidence="1">Carbonic anhydrase 15-like</fullName>
    </submittedName>
</protein>
<proteinExistence type="predicted"/>
<dbReference type="AlphaFoldDB" id="A0A4D9EY88"/>
<dbReference type="Proteomes" id="UP000297703">
    <property type="component" value="Unassembled WGS sequence"/>
</dbReference>
<evidence type="ECO:0000313" key="1">
    <source>
        <dbReference type="EMBL" id="TFK14255.1"/>
    </source>
</evidence>
<gene>
    <name evidence="1" type="ORF">DR999_PMT02299</name>
</gene>
<keyword evidence="2" id="KW-1185">Reference proteome</keyword>
<name>A0A4D9EY88_9SAUR</name>
<comment type="caution">
    <text evidence="1">The sequence shown here is derived from an EMBL/GenBank/DDBJ whole genome shotgun (WGS) entry which is preliminary data.</text>
</comment>